<dbReference type="InterPro" id="IPR050708">
    <property type="entry name" value="T6SS_VgrG/RHS"/>
</dbReference>
<dbReference type="Proteomes" id="UP000272428">
    <property type="component" value="Unassembled WGS sequence"/>
</dbReference>
<reference evidence="2 3" key="1">
    <citation type="submission" date="2018-10" db="EMBL/GenBank/DDBJ databases">
        <title>Genomic Encyclopedia of Archaeal and Bacterial Type Strains, Phase II (KMG-II): from individual species to whole genera.</title>
        <authorList>
            <person name="Goeker M."/>
        </authorList>
    </citation>
    <scope>NUCLEOTIDE SEQUENCE [LARGE SCALE GENOMIC DNA]</scope>
    <source>
        <strain evidence="2 3">DSM 14219</strain>
    </source>
</reference>
<protein>
    <submittedName>
        <fullName evidence="2">RHS repeat-associated protein</fullName>
    </submittedName>
</protein>
<evidence type="ECO:0000259" key="1">
    <source>
        <dbReference type="Pfam" id="PF20041"/>
    </source>
</evidence>
<dbReference type="Gene3D" id="2.180.10.10">
    <property type="entry name" value="RHS repeat-associated core"/>
    <property type="match status" value="1"/>
</dbReference>
<dbReference type="NCBIfam" id="TIGR03696">
    <property type="entry name" value="Rhs_assc_core"/>
    <property type="match status" value="1"/>
</dbReference>
<dbReference type="PANTHER" id="PTHR32305">
    <property type="match status" value="1"/>
</dbReference>
<sequence length="1178" mass="133123">MKKILIIVLGLIFNYSISQNLTSTENYVYKKTHLSDPSDPVQKQLETVQYLDGLGRLKQIISIKSTPTGQDLVIPVVYDQFGRKTKDYLPIPVSTSNAAIQNSVSESTINSYYGVTNAFSEKELESSPLSRIFQSASPGEDWKMSSGHTVKYGYDANSITDQVKKYQITTTWDSANQMYTSSPSQIIYYEENSLYKFTIKDEDNNEKIVFKDLYGHIVLIRRNDGTNNLDTYYVYDKYDQLTYVIPPLASVESVLSQAILDNLCYQYRFDNKKRAVEKKFPGKGWEYMVYDKQDRLVAIQDANLKIQNRWLYTKYDQFSRVIMTGICMGMGTNRIDEHDYVNTKGNNNESRSSFVTINYSGMDVYYSVTQGYPQYDKVYNFLSLNYYDTYPEGSPVIPTQVLGQNVMSQDAQNSNMSTKTLPTANYIKNTEANDFRWTKHYFYYDTKGRAISTHSINYLGGYTKTETKLDFSGIALQNNTYHKRLITDVEKVITETFTYDNQNRLLTHKHKVDNNPEEILSQNTYNELSQLISKKVGSTVGSANPLQTIDYAYNIRGWLTKINDPVNLNGKLFGYQLRYQNPEPNQLGIDEAKYNGNISEVDWKMATDGILKRYSYKYDRLNRLVHGISFQPQATIPNDDYFEYPEYDRNGNIVSLIRGGKTAASPVTTTTFDELRYSYEGNRLVKIVDSQNNTSGYPGGGNLITYDGNGNMTSMMDKRIKEISYNFLNLPSSITLLEGSGKSQKVQNIYQSDGTRLSKKYTKGTTIITTDYLDNFQYENSTLQPTAPDLKFASTAEGYYSFENNKYIYQYKDQVGNVRISFYKDANGNPVIDNATDFYPFGLEHHDGAASISITPSYKYKYQGQELQETGFYSFKWRNYMPDVGRFFNVDPLSEIYAYQSHYNFSENRVIDALEIEGLEAEIINKENEWASFEGRPYDGGLESITTYTDGTKEANIKTVELESSYKTPNDSGFGWGDAARVGVSFVPFVGSGLDIYEGARDGNWLQFGFGIGGMALDIVTLGSGSIVKGGVKTIGTHLVEEGMEKATKELAKNASKEIGSSGGGEILSMNVERIISHGEKIDDLTNEIKGMTWLTGNEHAIVRLASGEKAIISGGSGGISFRPKQIKTLFGHTHPTSAGPSSADFNFLRKYEFSGSKKLGQSRQYILHGGETTLIRP</sequence>
<dbReference type="RefSeq" id="WP_121460372.1">
    <property type="nucleotide sequence ID" value="NZ_RBXB01000001.1"/>
</dbReference>
<organism evidence="2 3">
    <name type="scientific">Chryseobacterium defluvii</name>
    <dbReference type="NCBI Taxonomy" id="160396"/>
    <lineage>
        <taxon>Bacteria</taxon>
        <taxon>Pseudomonadati</taxon>
        <taxon>Bacteroidota</taxon>
        <taxon>Flavobacteriia</taxon>
        <taxon>Flavobacteriales</taxon>
        <taxon>Weeksellaceae</taxon>
        <taxon>Chryseobacterium group</taxon>
        <taxon>Chryseobacterium</taxon>
    </lineage>
</organism>
<dbReference type="InterPro" id="IPR022385">
    <property type="entry name" value="Rhs_assc_core"/>
</dbReference>
<name>A0A495SML5_9FLAO</name>
<proteinExistence type="predicted"/>
<dbReference type="AlphaFoldDB" id="A0A495SML5"/>
<dbReference type="PANTHER" id="PTHR32305:SF15">
    <property type="entry name" value="PROTEIN RHSA-RELATED"/>
    <property type="match status" value="1"/>
</dbReference>
<evidence type="ECO:0000313" key="3">
    <source>
        <dbReference type="Proteomes" id="UP000272428"/>
    </source>
</evidence>
<evidence type="ECO:0000313" key="2">
    <source>
        <dbReference type="EMBL" id="RKT01463.1"/>
    </source>
</evidence>
<gene>
    <name evidence="2" type="ORF">BCF58_0684</name>
</gene>
<accession>A0A495SML5</accession>
<dbReference type="Pfam" id="PF20041">
    <property type="entry name" value="DUF6443"/>
    <property type="match status" value="1"/>
</dbReference>
<dbReference type="EMBL" id="RBXB01000001">
    <property type="protein sequence ID" value="RKT01463.1"/>
    <property type="molecule type" value="Genomic_DNA"/>
</dbReference>
<dbReference type="OrthoDB" id="2972467at2"/>
<keyword evidence="3" id="KW-1185">Reference proteome</keyword>
<comment type="caution">
    <text evidence="2">The sequence shown here is derived from an EMBL/GenBank/DDBJ whole genome shotgun (WGS) entry which is preliminary data.</text>
</comment>
<dbReference type="InterPro" id="IPR045619">
    <property type="entry name" value="DUF6443"/>
</dbReference>
<feature type="domain" description="DUF6443" evidence="1">
    <location>
        <begin position="30"/>
        <end position="155"/>
    </location>
</feature>